<dbReference type="PANTHER" id="PTHR43280:SF32">
    <property type="entry name" value="TRANSCRIPTIONAL REGULATORY PROTEIN"/>
    <property type="match status" value="1"/>
</dbReference>
<dbReference type="Pfam" id="PF12833">
    <property type="entry name" value="HTH_18"/>
    <property type="match status" value="1"/>
</dbReference>
<dbReference type="SMART" id="SM00342">
    <property type="entry name" value="HTH_ARAC"/>
    <property type="match status" value="1"/>
</dbReference>
<feature type="domain" description="HTH araC/xylS-type" evidence="4">
    <location>
        <begin position="194"/>
        <end position="292"/>
    </location>
</feature>
<evidence type="ECO:0000313" key="5">
    <source>
        <dbReference type="EMBL" id="KAA6300781.1"/>
    </source>
</evidence>
<dbReference type="InterPro" id="IPR009057">
    <property type="entry name" value="Homeodomain-like_sf"/>
</dbReference>
<comment type="caution">
    <text evidence="5">The sequence shown here is derived from an EMBL/GenBank/DDBJ whole genome shotgun (WGS) entry which is preliminary data.</text>
</comment>
<evidence type="ECO:0000256" key="3">
    <source>
        <dbReference type="ARBA" id="ARBA00023163"/>
    </source>
</evidence>
<dbReference type="InterPro" id="IPR018060">
    <property type="entry name" value="HTH_AraC"/>
</dbReference>
<evidence type="ECO:0000256" key="1">
    <source>
        <dbReference type="ARBA" id="ARBA00023015"/>
    </source>
</evidence>
<dbReference type="GO" id="GO:0003700">
    <property type="term" value="F:DNA-binding transcription factor activity"/>
    <property type="evidence" value="ECO:0007669"/>
    <property type="project" value="InterPro"/>
</dbReference>
<protein>
    <submittedName>
        <fullName evidence="5">Arabinose operon regulatory protein</fullName>
    </submittedName>
</protein>
<dbReference type="Gene3D" id="1.10.10.60">
    <property type="entry name" value="Homeodomain-like"/>
    <property type="match status" value="1"/>
</dbReference>
<evidence type="ECO:0000256" key="2">
    <source>
        <dbReference type="ARBA" id="ARBA00023125"/>
    </source>
</evidence>
<evidence type="ECO:0000313" key="6">
    <source>
        <dbReference type="Proteomes" id="UP000324575"/>
    </source>
</evidence>
<dbReference type="AlphaFoldDB" id="A0A5M8NUM1"/>
<accession>A0A5M8NUM1</accession>
<keyword evidence="3" id="KW-0804">Transcription</keyword>
<gene>
    <name evidence="5" type="ORF">EZS26_003083</name>
</gene>
<organism evidence="5 6">
    <name type="scientific">Candidatus Ordinivivax streblomastigis</name>
    <dbReference type="NCBI Taxonomy" id="2540710"/>
    <lineage>
        <taxon>Bacteria</taxon>
        <taxon>Pseudomonadati</taxon>
        <taxon>Bacteroidota</taxon>
        <taxon>Bacteroidia</taxon>
        <taxon>Bacteroidales</taxon>
        <taxon>Candidatus Ordinivivax</taxon>
    </lineage>
</organism>
<keyword evidence="1" id="KW-0805">Transcription regulation</keyword>
<name>A0A5M8NUM1_9BACT</name>
<dbReference type="Proteomes" id="UP000324575">
    <property type="component" value="Unassembled WGS sequence"/>
</dbReference>
<sequence>MAKIIKNVIAPFNWQSELENRTEIDSIDNDFILFDKPIITSVFDYPFKVDVTTAIICTKGTTCGLVNLKPYTTQAPCLITVLADQILRYDYFSEDFSGLFIVMSKRFSDSLDIHERFPLFLSVRDNPCIPLDEEQLEAMISYFDMMKRTVRVKDNPRRLEIAKHLTLAFFYGLGSEHHKLLNDENKSKHEILVGNFLKHVQAHYREQRDMEFYADKLCLTPKHLSKVVKECSGKSASEWIDSYVILEAKALLKSTNMTIQQISDELNFPSQSFFGKYFKRVGGVSPKEYKKG</sequence>
<dbReference type="SUPFAM" id="SSF46689">
    <property type="entry name" value="Homeodomain-like"/>
    <property type="match status" value="1"/>
</dbReference>
<dbReference type="EMBL" id="SNRX01000049">
    <property type="protein sequence ID" value="KAA6300781.1"/>
    <property type="molecule type" value="Genomic_DNA"/>
</dbReference>
<dbReference type="PROSITE" id="PS01124">
    <property type="entry name" value="HTH_ARAC_FAMILY_2"/>
    <property type="match status" value="1"/>
</dbReference>
<reference evidence="5 6" key="1">
    <citation type="submission" date="2019-03" db="EMBL/GenBank/DDBJ databases">
        <title>Single cell metagenomics reveals metabolic interactions within the superorganism composed of flagellate Streblomastix strix and complex community of Bacteroidetes bacteria on its surface.</title>
        <authorList>
            <person name="Treitli S.C."/>
            <person name="Kolisko M."/>
            <person name="Husnik F."/>
            <person name="Keeling P."/>
            <person name="Hampl V."/>
        </authorList>
    </citation>
    <scope>NUCLEOTIDE SEQUENCE [LARGE SCALE GENOMIC DNA]</scope>
    <source>
        <strain evidence="5">St1</strain>
    </source>
</reference>
<keyword evidence="2" id="KW-0238">DNA-binding</keyword>
<proteinExistence type="predicted"/>
<dbReference type="GO" id="GO:0043565">
    <property type="term" value="F:sequence-specific DNA binding"/>
    <property type="evidence" value="ECO:0007669"/>
    <property type="project" value="InterPro"/>
</dbReference>
<dbReference type="PANTHER" id="PTHR43280">
    <property type="entry name" value="ARAC-FAMILY TRANSCRIPTIONAL REGULATOR"/>
    <property type="match status" value="1"/>
</dbReference>
<evidence type="ECO:0000259" key="4">
    <source>
        <dbReference type="PROSITE" id="PS01124"/>
    </source>
</evidence>